<gene>
    <name evidence="1" type="ORF">JBS370_LOCUS31689</name>
</gene>
<evidence type="ECO:0000313" key="1">
    <source>
        <dbReference type="EMBL" id="CAF4100191.1"/>
    </source>
</evidence>
<dbReference type="Proteomes" id="UP000663836">
    <property type="component" value="Unassembled WGS sequence"/>
</dbReference>
<dbReference type="AlphaFoldDB" id="A0A819UW25"/>
<evidence type="ECO:0000313" key="2">
    <source>
        <dbReference type="Proteomes" id="UP000663836"/>
    </source>
</evidence>
<sequence length="150" mass="17720">FSSISLNTIINDSGECIEIQERLRIFINNLKIFKNNDKCMQYIESLSNDRFVLIINDCLRKKFISNVHHLRQINEPLSIKNFCKNNELNDNFIYSQLLNDYLLQIKSISNRQNELISLCKDEYKENGNELNIIGEFENDCPSNRTLRIVR</sequence>
<accession>A0A819UW25</accession>
<protein>
    <submittedName>
        <fullName evidence="1">Uncharacterized protein</fullName>
    </submittedName>
</protein>
<name>A0A819UW25_9BILA</name>
<organism evidence="1 2">
    <name type="scientific">Rotaria sordida</name>
    <dbReference type="NCBI Taxonomy" id="392033"/>
    <lineage>
        <taxon>Eukaryota</taxon>
        <taxon>Metazoa</taxon>
        <taxon>Spiralia</taxon>
        <taxon>Gnathifera</taxon>
        <taxon>Rotifera</taxon>
        <taxon>Eurotatoria</taxon>
        <taxon>Bdelloidea</taxon>
        <taxon>Philodinida</taxon>
        <taxon>Philodinidae</taxon>
        <taxon>Rotaria</taxon>
    </lineage>
</organism>
<reference evidence="1" key="1">
    <citation type="submission" date="2021-02" db="EMBL/GenBank/DDBJ databases">
        <authorList>
            <person name="Nowell W R."/>
        </authorList>
    </citation>
    <scope>NUCLEOTIDE SEQUENCE</scope>
</reference>
<dbReference type="EMBL" id="CAJOBD010007962">
    <property type="protein sequence ID" value="CAF4100191.1"/>
    <property type="molecule type" value="Genomic_DNA"/>
</dbReference>
<comment type="caution">
    <text evidence="1">The sequence shown here is derived from an EMBL/GenBank/DDBJ whole genome shotgun (WGS) entry which is preliminary data.</text>
</comment>
<proteinExistence type="predicted"/>
<feature type="non-terminal residue" evidence="1">
    <location>
        <position position="1"/>
    </location>
</feature>